<dbReference type="GO" id="GO:0008270">
    <property type="term" value="F:zinc ion binding"/>
    <property type="evidence" value="ECO:0007669"/>
    <property type="project" value="UniProtKB-KW"/>
</dbReference>
<feature type="region of interest" description="Disordered" evidence="3">
    <location>
        <begin position="301"/>
        <end position="321"/>
    </location>
</feature>
<dbReference type="Proteomes" id="UP001220324">
    <property type="component" value="Unassembled WGS sequence"/>
</dbReference>
<comment type="caution">
    <text evidence="5">The sequence shown here is derived from an EMBL/GenBank/DDBJ whole genome shotgun (WGS) entry which is preliminary data.</text>
</comment>
<feature type="domain" description="C3H1-type" evidence="4">
    <location>
        <begin position="273"/>
        <end position="300"/>
    </location>
</feature>
<dbReference type="InterPro" id="IPR057683">
    <property type="entry name" value="DUF7923"/>
</dbReference>
<evidence type="ECO:0000256" key="3">
    <source>
        <dbReference type="SAM" id="MobiDB-lite"/>
    </source>
</evidence>
<dbReference type="Gene3D" id="4.10.1000.10">
    <property type="entry name" value="Zinc finger, CCCH-type"/>
    <property type="match status" value="1"/>
</dbReference>
<keyword evidence="6" id="KW-1185">Reference proteome</keyword>
<reference evidence="5 6" key="1">
    <citation type="journal article" date="2023" name="IMA Fungus">
        <title>Comparative genomic study of the Penicillium genus elucidates a diverse pangenome and 15 lateral gene transfer events.</title>
        <authorList>
            <person name="Petersen C."/>
            <person name="Sorensen T."/>
            <person name="Nielsen M.R."/>
            <person name="Sondergaard T.E."/>
            <person name="Sorensen J.L."/>
            <person name="Fitzpatrick D.A."/>
            <person name="Frisvad J.C."/>
            <person name="Nielsen K.L."/>
        </authorList>
    </citation>
    <scope>NUCLEOTIDE SEQUENCE [LARGE SCALE GENOMIC DNA]</scope>
    <source>
        <strain evidence="5 6">IBT 35679</strain>
    </source>
</reference>
<evidence type="ECO:0000256" key="1">
    <source>
        <dbReference type="PROSITE-ProRule" id="PRU00723"/>
    </source>
</evidence>
<keyword evidence="1" id="KW-0863">Zinc-finger</keyword>
<gene>
    <name evidence="5" type="ORF">N7494_005462</name>
</gene>
<keyword evidence="2" id="KW-0175">Coiled coil</keyword>
<dbReference type="InterPro" id="IPR000571">
    <property type="entry name" value="Znf_CCCH"/>
</dbReference>
<accession>A0AAD6CY55</accession>
<keyword evidence="1" id="KW-0862">Zinc</keyword>
<feature type="coiled-coil region" evidence="2">
    <location>
        <begin position="7"/>
        <end position="62"/>
    </location>
</feature>
<evidence type="ECO:0000259" key="4">
    <source>
        <dbReference type="PROSITE" id="PS50103"/>
    </source>
</evidence>
<sequence>MLRESDIDSLNNHLASLSEDNERHHENLHGLLNQFKNLLDDYSSLKSDYEEVKEGREKYKRQVRGQVRKQMPKRSAKVTDYIRKGRNPFVLVLVDGDGYMFKEHFLKAGSEGGVKAARELSDSVRELMHSTMGMQADSCQIMVRVYANILGLSKALARAGMVGHEARSISPFTSSFTRAQDLFDLVDSAEKKEGSDFKIREMFRLFVDLNQCRHIYFAGCHDTGFASFLTPYRASDRITLIKAASLHRDFEDLKLPIRELPSVFISNPLAITKQTAPVCKHFQKGICKFGVGCNKQHVPPNQQLAKSADSDSSSPKPLWSSPAVVGRSQEFLAATLPTHSLEFEEYIPINKDGDRLDTYCPHPSPEAFAEYHRRAKRHRVCNSFHLSGECGDMDCQYDHSHVSNTIIEVLRYILLQHPCSRAGACRFIKCFWGHICQTPNCKAIKTFQCRFNHRTHSLDLQVAQWVASVENARADDDRDYQSIISSESFQSQPPSD</sequence>
<dbReference type="PANTHER" id="PTHR37543:SF1">
    <property type="entry name" value="CCCH ZINC FINGER DNA BINDING PROTEIN (AFU_ORTHOLOGUE AFUA_5G12760)"/>
    <property type="match status" value="1"/>
</dbReference>
<dbReference type="Pfam" id="PF25542">
    <property type="entry name" value="zf-CCCH_12"/>
    <property type="match status" value="1"/>
</dbReference>
<dbReference type="SMART" id="SM00356">
    <property type="entry name" value="ZnF_C3H1"/>
    <property type="match status" value="2"/>
</dbReference>
<feature type="compositionally biased region" description="Low complexity" evidence="3">
    <location>
        <begin position="302"/>
        <end position="321"/>
    </location>
</feature>
<dbReference type="Pfam" id="PF25543">
    <property type="entry name" value="zf-CCCH_tandem"/>
    <property type="match status" value="1"/>
</dbReference>
<dbReference type="EMBL" id="JAQIZZ010000004">
    <property type="protein sequence ID" value="KAJ5544183.1"/>
    <property type="molecule type" value="Genomic_DNA"/>
</dbReference>
<dbReference type="PANTHER" id="PTHR37543">
    <property type="entry name" value="CCCH ZINC FINGER DNA BINDING PROTEIN (AFU_ORTHOLOGUE AFUA_5G12760)"/>
    <property type="match status" value="1"/>
</dbReference>
<dbReference type="AlphaFoldDB" id="A0AAD6CY55"/>
<dbReference type="InterPro" id="IPR057654">
    <property type="entry name" value="Znf-CCCH_tandem"/>
</dbReference>
<proteinExistence type="predicted"/>
<evidence type="ECO:0000313" key="6">
    <source>
        <dbReference type="Proteomes" id="UP001220324"/>
    </source>
</evidence>
<protein>
    <recommendedName>
        <fullName evidence="4">C3H1-type domain-containing protein</fullName>
    </recommendedName>
</protein>
<name>A0AAD6CY55_9EURO</name>
<evidence type="ECO:0000313" key="5">
    <source>
        <dbReference type="EMBL" id="KAJ5544183.1"/>
    </source>
</evidence>
<dbReference type="PROSITE" id="PS50103">
    <property type="entry name" value="ZF_C3H1"/>
    <property type="match status" value="1"/>
</dbReference>
<evidence type="ECO:0000256" key="2">
    <source>
        <dbReference type="SAM" id="Coils"/>
    </source>
</evidence>
<organism evidence="5 6">
    <name type="scientific">Penicillium frequentans</name>
    <dbReference type="NCBI Taxonomy" id="3151616"/>
    <lineage>
        <taxon>Eukaryota</taxon>
        <taxon>Fungi</taxon>
        <taxon>Dikarya</taxon>
        <taxon>Ascomycota</taxon>
        <taxon>Pezizomycotina</taxon>
        <taxon>Eurotiomycetes</taxon>
        <taxon>Eurotiomycetidae</taxon>
        <taxon>Eurotiales</taxon>
        <taxon>Aspergillaceae</taxon>
        <taxon>Penicillium</taxon>
    </lineage>
</organism>
<feature type="zinc finger region" description="C3H1-type" evidence="1">
    <location>
        <begin position="273"/>
        <end position="300"/>
    </location>
</feature>
<keyword evidence="1" id="KW-0479">Metal-binding</keyword>
<dbReference type="Pfam" id="PF25540">
    <property type="entry name" value="DUF7923"/>
    <property type="match status" value="1"/>
</dbReference>